<accession>A0ABQ0PMQ6</accession>
<name>A0ABQ0PMQ6_9PROT</name>
<dbReference type="RefSeq" id="WP_156476869.1">
    <property type="nucleotide sequence ID" value="NZ_BAPF01000003.1"/>
</dbReference>
<dbReference type="Proteomes" id="UP001065047">
    <property type="component" value="Unassembled WGS sequence"/>
</dbReference>
<dbReference type="GeneID" id="47230185"/>
<feature type="compositionally biased region" description="Basic residues" evidence="1">
    <location>
        <begin position="29"/>
        <end position="38"/>
    </location>
</feature>
<sequence>MTGKRGPDVTERLNLPNNRGMKEVSRNPRSPRKRRIPRKPAPAQIERFEALRARVMGIPESR</sequence>
<evidence type="ECO:0000313" key="3">
    <source>
        <dbReference type="Proteomes" id="UP001065047"/>
    </source>
</evidence>
<gene>
    <name evidence="2" type="ORF">AA14337_0328</name>
</gene>
<protein>
    <submittedName>
        <fullName evidence="2">Uncharacterized protein</fullName>
    </submittedName>
</protein>
<keyword evidence="3" id="KW-1185">Reference proteome</keyword>
<dbReference type="EMBL" id="BAPF01000003">
    <property type="protein sequence ID" value="GBQ75790.1"/>
    <property type="molecule type" value="Genomic_DNA"/>
</dbReference>
<feature type="region of interest" description="Disordered" evidence="1">
    <location>
        <begin position="1"/>
        <end position="42"/>
    </location>
</feature>
<reference evidence="2" key="1">
    <citation type="submission" date="2013-04" db="EMBL/GenBank/DDBJ databases">
        <title>The genome sequencing project of 58 acetic acid bacteria.</title>
        <authorList>
            <person name="Okamoto-Kainuma A."/>
            <person name="Ishikawa M."/>
            <person name="Umino S."/>
            <person name="Koizumi Y."/>
            <person name="Shiwa Y."/>
            <person name="Yoshikawa H."/>
            <person name="Matsutani M."/>
            <person name="Matsushita K."/>
        </authorList>
    </citation>
    <scope>NUCLEOTIDE SEQUENCE</scope>
    <source>
        <strain evidence="2">DSM 14337</strain>
    </source>
</reference>
<comment type="caution">
    <text evidence="2">The sequence shown here is derived from an EMBL/GenBank/DDBJ whole genome shotgun (WGS) entry which is preliminary data.</text>
</comment>
<evidence type="ECO:0000256" key="1">
    <source>
        <dbReference type="SAM" id="MobiDB-lite"/>
    </source>
</evidence>
<organism evidence="2 3">
    <name type="scientific">Acetobacter malorum DSM 14337</name>
    <dbReference type="NCBI Taxonomy" id="1307910"/>
    <lineage>
        <taxon>Bacteria</taxon>
        <taxon>Pseudomonadati</taxon>
        <taxon>Pseudomonadota</taxon>
        <taxon>Alphaproteobacteria</taxon>
        <taxon>Acetobacterales</taxon>
        <taxon>Acetobacteraceae</taxon>
        <taxon>Acetobacter</taxon>
    </lineage>
</organism>
<proteinExistence type="predicted"/>
<feature type="compositionally biased region" description="Basic and acidic residues" evidence="1">
    <location>
        <begin position="1"/>
        <end position="11"/>
    </location>
</feature>
<evidence type="ECO:0000313" key="2">
    <source>
        <dbReference type="EMBL" id="GBQ75790.1"/>
    </source>
</evidence>